<organism evidence="2 3">
    <name type="scientific">Occultella gossypii</name>
    <dbReference type="NCBI Taxonomy" id="2800820"/>
    <lineage>
        <taxon>Bacteria</taxon>
        <taxon>Bacillati</taxon>
        <taxon>Actinomycetota</taxon>
        <taxon>Actinomycetes</taxon>
        <taxon>Micrococcales</taxon>
        <taxon>Ruaniaceae</taxon>
        <taxon>Occultella</taxon>
    </lineage>
</organism>
<keyword evidence="1" id="KW-0812">Transmembrane</keyword>
<feature type="transmembrane region" description="Helical" evidence="1">
    <location>
        <begin position="111"/>
        <end position="131"/>
    </location>
</feature>
<feature type="transmembrane region" description="Helical" evidence="1">
    <location>
        <begin position="51"/>
        <end position="71"/>
    </location>
</feature>
<dbReference type="Proteomes" id="UP000826651">
    <property type="component" value="Unassembled WGS sequence"/>
</dbReference>
<comment type="caution">
    <text evidence="2">The sequence shown here is derived from an EMBL/GenBank/DDBJ whole genome shotgun (WGS) entry which is preliminary data.</text>
</comment>
<keyword evidence="1" id="KW-0472">Membrane</keyword>
<keyword evidence="3" id="KW-1185">Reference proteome</keyword>
<keyword evidence="1" id="KW-1133">Transmembrane helix</keyword>
<evidence type="ECO:0008006" key="4">
    <source>
        <dbReference type="Google" id="ProtNLM"/>
    </source>
</evidence>
<protein>
    <recommendedName>
        <fullName evidence="4">Integral membrane protein</fullName>
    </recommendedName>
</protein>
<proteinExistence type="predicted"/>
<evidence type="ECO:0000313" key="2">
    <source>
        <dbReference type="EMBL" id="MBZ2197063.1"/>
    </source>
</evidence>
<dbReference type="EMBL" id="JAGSHT010000012">
    <property type="protein sequence ID" value="MBZ2197063.1"/>
    <property type="molecule type" value="Genomic_DNA"/>
</dbReference>
<feature type="transmembrane region" description="Helical" evidence="1">
    <location>
        <begin position="83"/>
        <end position="105"/>
    </location>
</feature>
<feature type="transmembrane region" description="Helical" evidence="1">
    <location>
        <begin position="169"/>
        <end position="189"/>
    </location>
</feature>
<dbReference type="RefSeq" id="WP_223406478.1">
    <property type="nucleotide sequence ID" value="NZ_JAGSHT010000012.1"/>
</dbReference>
<reference evidence="2 3" key="1">
    <citation type="submission" date="2021-04" db="EMBL/GenBank/DDBJ databases">
        <title>Ruania sp. nov., isolated from sandy soil of mangrove forest.</title>
        <authorList>
            <person name="Ge X."/>
            <person name="Huang R."/>
            <person name="Liu W."/>
        </authorList>
    </citation>
    <scope>NUCLEOTIDE SEQUENCE [LARGE SCALE GENOMIC DNA]</scope>
    <source>
        <strain evidence="2 3">N2-46</strain>
    </source>
</reference>
<evidence type="ECO:0000256" key="1">
    <source>
        <dbReference type="SAM" id="Phobius"/>
    </source>
</evidence>
<sequence>MSASVHTGATAVASDAASNTKALRDLYFLRFGFALIWAILLIVTAKSINPGAIALLVIYPLFDVVAAIIDFRSSGSSRPKAPLYINIALSLAAAIALAAVVGSGTPNVLRVWGGWAIATGVVQLIVAILRWRIGGQLAQILSGGLSVLAGVGFLMVASGPNAALTTVGGYAILGGIFFLVSAIQLHLTIRKAVK</sequence>
<feature type="transmembrane region" description="Helical" evidence="1">
    <location>
        <begin position="138"/>
        <end position="157"/>
    </location>
</feature>
<evidence type="ECO:0000313" key="3">
    <source>
        <dbReference type="Proteomes" id="UP000826651"/>
    </source>
</evidence>
<accession>A0ABS7SCT5</accession>
<feature type="transmembrane region" description="Helical" evidence="1">
    <location>
        <begin position="27"/>
        <end position="45"/>
    </location>
</feature>
<name>A0ABS7SCT5_9MICO</name>
<gene>
    <name evidence="2" type="ORF">KCQ71_12925</name>
</gene>